<dbReference type="InterPro" id="IPR029063">
    <property type="entry name" value="SAM-dependent_MTases_sf"/>
</dbReference>
<evidence type="ECO:0000256" key="2">
    <source>
        <dbReference type="ARBA" id="ARBA00004496"/>
    </source>
</evidence>
<name>A0A3B1ASN9_9ZZZZ</name>
<dbReference type="InterPro" id="IPR022474">
    <property type="entry name" value="Thiopur_S-MeTfrase_Se/Te_detox"/>
</dbReference>
<reference evidence="9" key="1">
    <citation type="submission" date="2018-06" db="EMBL/GenBank/DDBJ databases">
        <authorList>
            <person name="Zhirakovskaya E."/>
        </authorList>
    </citation>
    <scope>NUCLEOTIDE SEQUENCE</scope>
</reference>
<gene>
    <name evidence="9" type="ORF">MNBD_GAMMA25-1372</name>
</gene>
<evidence type="ECO:0000256" key="8">
    <source>
        <dbReference type="ARBA" id="ARBA00022691"/>
    </source>
</evidence>
<dbReference type="GO" id="GO:0010038">
    <property type="term" value="P:response to metal ion"/>
    <property type="evidence" value="ECO:0007669"/>
    <property type="project" value="InterPro"/>
</dbReference>
<keyword evidence="7 9" id="KW-0808">Transferase</keyword>
<dbReference type="GO" id="GO:0008119">
    <property type="term" value="F:thiopurine S-methyltransferase activity"/>
    <property type="evidence" value="ECO:0007669"/>
    <property type="project" value="UniProtKB-EC"/>
</dbReference>
<dbReference type="GO" id="GO:0005737">
    <property type="term" value="C:cytoplasm"/>
    <property type="evidence" value="ECO:0007669"/>
    <property type="project" value="UniProtKB-SubCell"/>
</dbReference>
<evidence type="ECO:0000313" key="9">
    <source>
        <dbReference type="EMBL" id="VAX06762.1"/>
    </source>
</evidence>
<dbReference type="CDD" id="cd02440">
    <property type="entry name" value="AdoMet_MTases"/>
    <property type="match status" value="1"/>
</dbReference>
<dbReference type="EMBL" id="UOFY01000009">
    <property type="protein sequence ID" value="VAX06762.1"/>
    <property type="molecule type" value="Genomic_DNA"/>
</dbReference>
<evidence type="ECO:0000256" key="3">
    <source>
        <dbReference type="ARBA" id="ARBA00008145"/>
    </source>
</evidence>
<dbReference type="InterPro" id="IPR008854">
    <property type="entry name" value="TPMT"/>
</dbReference>
<proteinExistence type="inferred from homology"/>
<keyword evidence="8" id="KW-0949">S-adenosyl-L-methionine</keyword>
<accession>A0A3B1ASN9</accession>
<evidence type="ECO:0000256" key="6">
    <source>
        <dbReference type="ARBA" id="ARBA00022603"/>
    </source>
</evidence>
<protein>
    <recommendedName>
        <fullName evidence="4">thiopurine S-methyltransferase</fullName>
        <ecNumber evidence="4">2.1.1.67</ecNumber>
    </recommendedName>
</protein>
<dbReference type="NCBIfam" id="TIGR03840">
    <property type="entry name" value="TMPT_Se_Te"/>
    <property type="match status" value="1"/>
</dbReference>
<dbReference type="PANTHER" id="PTHR10259:SF11">
    <property type="entry name" value="THIOPURINE S-METHYLTRANSFERASE"/>
    <property type="match status" value="1"/>
</dbReference>
<dbReference type="PROSITE" id="PS51585">
    <property type="entry name" value="SAM_MT_TPMT"/>
    <property type="match status" value="1"/>
</dbReference>
<keyword evidence="6 9" id="KW-0489">Methyltransferase</keyword>
<dbReference type="Gene3D" id="3.40.50.150">
    <property type="entry name" value="Vaccinia Virus protein VP39"/>
    <property type="match status" value="1"/>
</dbReference>
<dbReference type="PANTHER" id="PTHR10259">
    <property type="entry name" value="THIOPURINE S-METHYLTRANSFERASE"/>
    <property type="match status" value="1"/>
</dbReference>
<evidence type="ECO:0000256" key="7">
    <source>
        <dbReference type="ARBA" id="ARBA00022679"/>
    </source>
</evidence>
<dbReference type="GO" id="GO:0032259">
    <property type="term" value="P:methylation"/>
    <property type="evidence" value="ECO:0007669"/>
    <property type="project" value="UniProtKB-KW"/>
</dbReference>
<dbReference type="PIRSF" id="PIRSF023956">
    <property type="entry name" value="Thiopurine_S-methyltransferase"/>
    <property type="match status" value="1"/>
</dbReference>
<organism evidence="9">
    <name type="scientific">hydrothermal vent metagenome</name>
    <dbReference type="NCBI Taxonomy" id="652676"/>
    <lineage>
        <taxon>unclassified sequences</taxon>
        <taxon>metagenomes</taxon>
        <taxon>ecological metagenomes</taxon>
    </lineage>
</organism>
<dbReference type="Pfam" id="PF05724">
    <property type="entry name" value="TPMT"/>
    <property type="match status" value="1"/>
</dbReference>
<sequence length="219" mass="25063">MDSEFWLSRWENNETGFHLEEVNPFLPRFWPRLQHPENSRVFVPLCGKSLDLCWLRDQGHEVWGVELSALALEQFFSGLGLKPTIVQAGAFEIWETEGIHLFCGNFFALTPELLGQPTVVFDRASMIALPPAMREDYARHLFKLAPAPAPRLLITLDYEQEQMSGPPFAVSEAEVQALYKANFKIEKIFSEDILPENPRFQQKGLSRLDESVFLLQPAN</sequence>
<comment type="subcellular location">
    <subcellularLocation>
        <location evidence="2">Cytoplasm</location>
    </subcellularLocation>
</comment>
<evidence type="ECO:0000256" key="5">
    <source>
        <dbReference type="ARBA" id="ARBA00022490"/>
    </source>
</evidence>
<dbReference type="InterPro" id="IPR025835">
    <property type="entry name" value="Thiopurine_S-MeTrfase"/>
</dbReference>
<keyword evidence="5" id="KW-0963">Cytoplasm</keyword>
<evidence type="ECO:0000256" key="1">
    <source>
        <dbReference type="ARBA" id="ARBA00000903"/>
    </source>
</evidence>
<comment type="catalytic activity">
    <reaction evidence="1">
        <text>S-adenosyl-L-methionine + a thiopurine = S-adenosyl-L-homocysteine + a thiopurine S-methylether.</text>
        <dbReference type="EC" id="2.1.1.67"/>
    </reaction>
</comment>
<dbReference type="AlphaFoldDB" id="A0A3B1ASN9"/>
<dbReference type="SUPFAM" id="SSF53335">
    <property type="entry name" value="S-adenosyl-L-methionine-dependent methyltransferases"/>
    <property type="match status" value="1"/>
</dbReference>
<dbReference type="FunFam" id="3.40.50.150:FF:000101">
    <property type="entry name" value="Thiopurine S-methyltransferase"/>
    <property type="match status" value="1"/>
</dbReference>
<comment type="similarity">
    <text evidence="3">Belongs to the class I-like SAM-binding methyltransferase superfamily. TPMT family.</text>
</comment>
<dbReference type="NCBIfam" id="NF009732">
    <property type="entry name" value="PRK13255.1"/>
    <property type="match status" value="1"/>
</dbReference>
<evidence type="ECO:0000256" key="4">
    <source>
        <dbReference type="ARBA" id="ARBA00011905"/>
    </source>
</evidence>
<dbReference type="EC" id="2.1.1.67" evidence="4"/>
<dbReference type="HAMAP" id="MF_00812">
    <property type="entry name" value="Thiopur_methtran"/>
    <property type="match status" value="1"/>
</dbReference>